<keyword evidence="5" id="KW-0834">Unfolded protein response</keyword>
<dbReference type="GO" id="GO:0005975">
    <property type="term" value="P:carbohydrate metabolic process"/>
    <property type="evidence" value="ECO:0007669"/>
    <property type="project" value="InterPro"/>
</dbReference>
<comment type="subcellular location">
    <subcellularLocation>
        <location evidence="1">Endoplasmic reticulum</location>
    </subcellularLocation>
</comment>
<feature type="domain" description="PA" evidence="10">
    <location>
        <begin position="624"/>
        <end position="716"/>
    </location>
</feature>
<evidence type="ECO:0000313" key="11">
    <source>
        <dbReference type="Ensembl" id="ENSSFAP00005043826.1"/>
    </source>
</evidence>
<name>A0A672IPR9_SALFA</name>
<dbReference type="Gene3D" id="1.50.10.10">
    <property type="match status" value="1"/>
</dbReference>
<reference evidence="11" key="2">
    <citation type="submission" date="2025-08" db="UniProtKB">
        <authorList>
            <consortium name="Ensembl"/>
        </authorList>
    </citation>
    <scope>IDENTIFICATION</scope>
</reference>
<dbReference type="Gene3D" id="3.50.30.30">
    <property type="match status" value="1"/>
</dbReference>
<comment type="cofactor">
    <cofactor evidence="7">
        <name>Ca(2+)</name>
        <dbReference type="ChEBI" id="CHEBI:29108"/>
    </cofactor>
</comment>
<feature type="binding site" evidence="7">
    <location>
        <position position="436"/>
    </location>
    <ligand>
        <name>Ca(2+)</name>
        <dbReference type="ChEBI" id="CHEBI:29108"/>
    </ligand>
</feature>
<evidence type="ECO:0000313" key="12">
    <source>
        <dbReference type="Proteomes" id="UP000472267"/>
    </source>
</evidence>
<evidence type="ECO:0000256" key="8">
    <source>
        <dbReference type="RuleBase" id="RU361193"/>
    </source>
</evidence>
<feature type="active site" description="Proton donor" evidence="6">
    <location>
        <position position="332"/>
    </location>
</feature>
<feature type="compositionally biased region" description="Basic and acidic residues" evidence="9">
    <location>
        <begin position="812"/>
        <end position="829"/>
    </location>
</feature>
<dbReference type="Pfam" id="PF02225">
    <property type="entry name" value="PA"/>
    <property type="match status" value="1"/>
</dbReference>
<proteinExistence type="inferred from homology"/>
<evidence type="ECO:0000256" key="1">
    <source>
        <dbReference type="ARBA" id="ARBA00004240"/>
    </source>
</evidence>
<dbReference type="PANTHER" id="PTHR45679">
    <property type="entry name" value="ER DEGRADATION-ENHANCING ALPHA-MANNOSIDASE-LIKE PROTEIN 2"/>
    <property type="match status" value="1"/>
</dbReference>
<dbReference type="InterPro" id="IPR044674">
    <property type="entry name" value="EDEM1/2/3"/>
</dbReference>
<dbReference type="GO" id="GO:0006986">
    <property type="term" value="P:response to unfolded protein"/>
    <property type="evidence" value="ECO:0007669"/>
    <property type="project" value="UniProtKB-KW"/>
</dbReference>
<dbReference type="Proteomes" id="UP000472267">
    <property type="component" value="Chromosome 23"/>
</dbReference>
<sequence>MFAVCYCLHRNQVIEMFDHAYQNYMDHAYPADELMPLTCRGRVRGLEPSRGDVDDALGKFSLTLIDTLDTLVLLNKTTEFEAAVRRVLSDVRLDNDIVVSVFETNIRVLGGLLGGHSMAVMLKEGGQNMQWYQDELLHMAKDLGLRLLPAFNTSSGLPYPRVNLKYGVRGPETRTGTETDTCTACAGTIILEFAALSRFTGDPVFEAHARRALDFLWEKRQRNSNLVGTTINIHSGEWVRRGESTGRVDLGWVQLIRRAKTKHYASIMKYISQPPLLLDVHIHKPLLPARTWMDSLLAFFPGLQVLKGDIRPAIETHEMLYQVTKKHNFLPEAFTTDFRVHWAQHPLRPEFAESTYFLYKATGDPYYLEAGRTILDNLNRFARVPCGFAAMKDVRTGSHEDRMDSFFLAEMFKYLFLLFAEAEDLPFDVEDYVFTTEAHLLPLSLSTTPHSSLISSNRTSEEELDDSNFDWTCPNTRLLFPDPAFPRNLREPIRSAVDKSCPRPAPYREPGMGRPPLRAQDFMANNPEHLELLRRMGVSLIHLKDGRVQLVQHATQAVSAVAAEDGVRFMQEMMELSSQQQKEQLPPRAIQIVSHPFFGRVVLTAGPAQFGTDLSKSSTGVRGFVAVAEPYSGCSEITNAEYIQGHIALLQRGQCMFAEKARHIQKAGAIGGIVIDDNEGSSSDTAPLFQMAGDGRNTDDVTLPLLFLFHKEGNILLEALKEYREVEVLLSDKARDRGATTPVPSEPSGQQPTSKVELEESASEEVSPLQEEVSPASENTSTAEEVGSPKEEVSPPEGDTDSSSQSVDELLADWREDLEAFQQMEKDEL</sequence>
<feature type="active site" description="Proton donor" evidence="6">
    <location>
        <position position="103"/>
    </location>
</feature>
<dbReference type="PRINTS" id="PR00747">
    <property type="entry name" value="GLYHDRLASE47"/>
</dbReference>
<dbReference type="InterPro" id="IPR003137">
    <property type="entry name" value="PA_domain"/>
</dbReference>
<gene>
    <name evidence="11" type="primary">edem3</name>
</gene>
<evidence type="ECO:0000256" key="7">
    <source>
        <dbReference type="PIRSR" id="PIRSR601382-2"/>
    </source>
</evidence>
<dbReference type="InterPro" id="IPR037322">
    <property type="entry name" value="EDEM3_PA"/>
</dbReference>
<feature type="active site" evidence="6">
    <location>
        <position position="249"/>
    </location>
</feature>
<evidence type="ECO:0000256" key="3">
    <source>
        <dbReference type="ARBA" id="ARBA00022824"/>
    </source>
</evidence>
<reference evidence="11" key="3">
    <citation type="submission" date="2025-09" db="UniProtKB">
        <authorList>
            <consortium name="Ensembl"/>
        </authorList>
    </citation>
    <scope>IDENTIFICATION</scope>
</reference>
<keyword evidence="4" id="KW-0325">Glycoprotein</keyword>
<organism evidence="11 12">
    <name type="scientific">Salarias fasciatus</name>
    <name type="common">Jewelled blenny</name>
    <name type="synonym">Blennius fasciatus</name>
    <dbReference type="NCBI Taxonomy" id="181472"/>
    <lineage>
        <taxon>Eukaryota</taxon>
        <taxon>Metazoa</taxon>
        <taxon>Chordata</taxon>
        <taxon>Craniata</taxon>
        <taxon>Vertebrata</taxon>
        <taxon>Euteleostomi</taxon>
        <taxon>Actinopterygii</taxon>
        <taxon>Neopterygii</taxon>
        <taxon>Teleostei</taxon>
        <taxon>Neoteleostei</taxon>
        <taxon>Acanthomorphata</taxon>
        <taxon>Ovalentaria</taxon>
        <taxon>Blenniimorphae</taxon>
        <taxon>Blenniiformes</taxon>
        <taxon>Blennioidei</taxon>
        <taxon>Blenniidae</taxon>
        <taxon>Salariinae</taxon>
        <taxon>Salarias</taxon>
    </lineage>
</organism>
<keyword evidence="3" id="KW-0256">Endoplasmic reticulum</keyword>
<keyword evidence="7" id="KW-0479">Metal-binding</keyword>
<dbReference type="SUPFAM" id="SSF52025">
    <property type="entry name" value="PA domain"/>
    <property type="match status" value="1"/>
</dbReference>
<dbReference type="Pfam" id="PF01532">
    <property type="entry name" value="Glyco_hydro_47"/>
    <property type="match status" value="1"/>
</dbReference>
<keyword evidence="12" id="KW-1185">Reference proteome</keyword>
<dbReference type="InterPro" id="IPR036026">
    <property type="entry name" value="Seven-hairpin_glycosidases"/>
</dbReference>
<evidence type="ECO:0000256" key="2">
    <source>
        <dbReference type="ARBA" id="ARBA00007658"/>
    </source>
</evidence>
<keyword evidence="8" id="KW-0326">Glycosidase</keyword>
<keyword evidence="7" id="KW-0106">Calcium</keyword>
<dbReference type="InterPro" id="IPR046450">
    <property type="entry name" value="PA_dom_sf"/>
</dbReference>
<dbReference type="GO" id="GO:0004571">
    <property type="term" value="F:mannosyl-oligosaccharide 1,2-alpha-mannosidase activity"/>
    <property type="evidence" value="ECO:0007669"/>
    <property type="project" value="InterPro"/>
</dbReference>
<dbReference type="PANTHER" id="PTHR45679:SF4">
    <property type="entry name" value="ALPHA-1,2-MANNOSIDASE"/>
    <property type="match status" value="1"/>
</dbReference>
<dbReference type="GO" id="GO:0005509">
    <property type="term" value="F:calcium ion binding"/>
    <property type="evidence" value="ECO:0007669"/>
    <property type="project" value="InterPro"/>
</dbReference>
<dbReference type="InterPro" id="IPR012341">
    <property type="entry name" value="6hp_glycosidase-like_sf"/>
</dbReference>
<accession>A0A672IPR9</accession>
<evidence type="ECO:0000256" key="5">
    <source>
        <dbReference type="ARBA" id="ARBA00023230"/>
    </source>
</evidence>
<keyword evidence="8" id="KW-0378">Hydrolase</keyword>
<dbReference type="GO" id="GO:0016020">
    <property type="term" value="C:membrane"/>
    <property type="evidence" value="ECO:0007669"/>
    <property type="project" value="InterPro"/>
</dbReference>
<evidence type="ECO:0000256" key="6">
    <source>
        <dbReference type="PIRSR" id="PIRSR601382-1"/>
    </source>
</evidence>
<feature type="active site" evidence="6">
    <location>
        <position position="350"/>
    </location>
</feature>
<dbReference type="InterPro" id="IPR001382">
    <property type="entry name" value="Glyco_hydro_47"/>
</dbReference>
<dbReference type="CDD" id="cd02126">
    <property type="entry name" value="PA_EDEM3_like"/>
    <property type="match status" value="1"/>
</dbReference>
<dbReference type="EC" id="3.2.1.-" evidence="8"/>
<dbReference type="GO" id="GO:0044322">
    <property type="term" value="C:endoplasmic reticulum quality control compartment"/>
    <property type="evidence" value="ECO:0007669"/>
    <property type="project" value="GOC"/>
</dbReference>
<evidence type="ECO:0000259" key="10">
    <source>
        <dbReference type="Pfam" id="PF02225"/>
    </source>
</evidence>
<reference evidence="11" key="1">
    <citation type="submission" date="2019-06" db="EMBL/GenBank/DDBJ databases">
        <authorList>
            <consortium name="Wellcome Sanger Institute Data Sharing"/>
        </authorList>
    </citation>
    <scope>NUCLEOTIDE SEQUENCE [LARGE SCALE GENOMIC DNA]</scope>
</reference>
<protein>
    <recommendedName>
        <fullName evidence="8">alpha-1,2-Mannosidase</fullName>
        <ecNumber evidence="8">3.2.1.-</ecNumber>
    </recommendedName>
</protein>
<dbReference type="GO" id="GO:1904380">
    <property type="term" value="P:endoplasmic reticulum mannose trimming"/>
    <property type="evidence" value="ECO:0007669"/>
    <property type="project" value="InterPro"/>
</dbReference>
<dbReference type="Ensembl" id="ENSSFAT00005045377.1">
    <property type="protein sequence ID" value="ENSSFAP00005043826.1"/>
    <property type="gene ID" value="ENSSFAG00005019545.1"/>
</dbReference>
<dbReference type="AlphaFoldDB" id="A0A672IPR9"/>
<comment type="similarity">
    <text evidence="2 8">Belongs to the glycosyl hydrolase 47 family.</text>
</comment>
<evidence type="ECO:0000256" key="9">
    <source>
        <dbReference type="SAM" id="MobiDB-lite"/>
    </source>
</evidence>
<evidence type="ECO:0000256" key="4">
    <source>
        <dbReference type="ARBA" id="ARBA00023180"/>
    </source>
</evidence>
<dbReference type="SUPFAM" id="SSF48225">
    <property type="entry name" value="Seven-hairpin glycosidases"/>
    <property type="match status" value="1"/>
</dbReference>
<feature type="region of interest" description="Disordered" evidence="9">
    <location>
        <begin position="736"/>
        <end position="829"/>
    </location>
</feature>